<evidence type="ECO:0000256" key="1">
    <source>
        <dbReference type="SAM" id="Coils"/>
    </source>
</evidence>
<comment type="caution">
    <text evidence="2">The sequence shown here is derived from an EMBL/GenBank/DDBJ whole genome shotgun (WGS) entry which is preliminary data.</text>
</comment>
<evidence type="ECO:0000313" key="3">
    <source>
        <dbReference type="Proteomes" id="UP000824890"/>
    </source>
</evidence>
<proteinExistence type="predicted"/>
<keyword evidence="3" id="KW-1185">Reference proteome</keyword>
<accession>A0ABQ7ZUL1</accession>
<evidence type="ECO:0000313" key="2">
    <source>
        <dbReference type="EMBL" id="KAH0883925.1"/>
    </source>
</evidence>
<keyword evidence="1" id="KW-0175">Coiled coil</keyword>
<dbReference type="Proteomes" id="UP000824890">
    <property type="component" value="Unassembled WGS sequence"/>
</dbReference>
<organism evidence="2 3">
    <name type="scientific">Brassica napus</name>
    <name type="common">Rape</name>
    <dbReference type="NCBI Taxonomy" id="3708"/>
    <lineage>
        <taxon>Eukaryota</taxon>
        <taxon>Viridiplantae</taxon>
        <taxon>Streptophyta</taxon>
        <taxon>Embryophyta</taxon>
        <taxon>Tracheophyta</taxon>
        <taxon>Spermatophyta</taxon>
        <taxon>Magnoliopsida</taxon>
        <taxon>eudicotyledons</taxon>
        <taxon>Gunneridae</taxon>
        <taxon>Pentapetalae</taxon>
        <taxon>rosids</taxon>
        <taxon>malvids</taxon>
        <taxon>Brassicales</taxon>
        <taxon>Brassicaceae</taxon>
        <taxon>Brassiceae</taxon>
        <taxon>Brassica</taxon>
    </lineage>
</organism>
<dbReference type="EMBL" id="JAGKQM010000014">
    <property type="protein sequence ID" value="KAH0883925.1"/>
    <property type="molecule type" value="Genomic_DNA"/>
</dbReference>
<gene>
    <name evidence="2" type="ORF">HID58_060021</name>
</gene>
<sequence length="201" mass="22250">MDQHHVDTSRPFTSVKEAVATFGQRILLPGKIHALNSKPVSPITSPNTSQIAKPVSTSIGQIAKPTTKPVSPIAANSKEEFMDVLKKLEAEIMGTKTEVRMLKERESDTEAVLASLNAELYKNMVKMTKIDADAEGKSAADMNKYVNFKENGEEGRRKELMSKMAKEYLTLAQILDGNKVDKNGYFAKTTKKKKKPIIPLL</sequence>
<reference evidence="2 3" key="1">
    <citation type="submission" date="2021-05" db="EMBL/GenBank/DDBJ databases">
        <title>Genome Assembly of Synthetic Allotetraploid Brassica napus Reveals Homoeologous Exchanges between Subgenomes.</title>
        <authorList>
            <person name="Davis J.T."/>
        </authorList>
    </citation>
    <scope>NUCLEOTIDE SEQUENCE [LARGE SCALE GENOMIC DNA]</scope>
    <source>
        <strain evidence="3">cv. Da-Ae</strain>
        <tissue evidence="2">Seedling</tissue>
    </source>
</reference>
<protein>
    <submittedName>
        <fullName evidence="2">Uncharacterized protein</fullName>
    </submittedName>
</protein>
<feature type="coiled-coil region" evidence="1">
    <location>
        <begin position="78"/>
        <end position="105"/>
    </location>
</feature>
<name>A0ABQ7ZUL1_BRANA</name>